<keyword evidence="13" id="KW-0479">Metal-binding</keyword>
<evidence type="ECO:0000256" key="13">
    <source>
        <dbReference type="PIRSR" id="PIRSR605493-1"/>
    </source>
</evidence>
<dbReference type="AlphaFoldDB" id="A0A401YPL8"/>
<keyword evidence="13" id="KW-0460">Magnesium</keyword>
<dbReference type="EC" id="4.1.1.112" evidence="6"/>
<evidence type="ECO:0000256" key="12">
    <source>
        <dbReference type="ARBA" id="ARBA00047973"/>
    </source>
</evidence>
<accession>A0A401YPL8</accession>
<dbReference type="GO" id="GO:0047443">
    <property type="term" value="F:4-hydroxy-4-methyl-2-oxoglutarate aldolase activity"/>
    <property type="evidence" value="ECO:0007669"/>
    <property type="project" value="UniProtKB-EC"/>
</dbReference>
<comment type="cofactor">
    <cofactor evidence="13">
        <name>Mg(2+)</name>
        <dbReference type="ChEBI" id="CHEBI:18420"/>
    </cofactor>
</comment>
<evidence type="ECO:0000256" key="6">
    <source>
        <dbReference type="ARBA" id="ARBA00012947"/>
    </source>
</evidence>
<evidence type="ECO:0000256" key="11">
    <source>
        <dbReference type="ARBA" id="ARBA00032305"/>
    </source>
</evidence>
<protein>
    <recommendedName>
        <fullName evidence="7">Putative 4-hydroxy-4-methyl-2-oxoglutarate aldolase</fullName>
        <ecNumber evidence="6">4.1.1.112</ecNumber>
        <ecNumber evidence="5">4.1.3.17</ecNumber>
    </recommendedName>
    <alternativeName>
        <fullName evidence="11">Oxaloacetate decarboxylase</fullName>
    </alternativeName>
    <alternativeName>
        <fullName evidence="9">Regulator of ribonuclease activity homolog</fullName>
    </alternativeName>
    <alternativeName>
        <fullName evidence="10">RraA-like protein</fullName>
    </alternativeName>
</protein>
<comment type="similarity">
    <text evidence="3">Belongs to the class II aldolase/RraA-like family.</text>
</comment>
<proteinExistence type="inferred from homology"/>
<feature type="binding site" evidence="13">
    <location>
        <position position="112"/>
    </location>
    <ligand>
        <name>substrate</name>
    </ligand>
</feature>
<comment type="subunit">
    <text evidence="4">Homotrimer.</text>
</comment>
<evidence type="ECO:0000256" key="5">
    <source>
        <dbReference type="ARBA" id="ARBA00012213"/>
    </source>
</evidence>
<dbReference type="Proteomes" id="UP000286931">
    <property type="component" value="Unassembled WGS sequence"/>
</dbReference>
<dbReference type="OrthoDB" id="943692at2"/>
<evidence type="ECO:0000313" key="14">
    <source>
        <dbReference type="EMBL" id="GCD96537.1"/>
    </source>
</evidence>
<dbReference type="EMBL" id="BIFH01000021">
    <property type="protein sequence ID" value="GCD96537.1"/>
    <property type="molecule type" value="Genomic_DNA"/>
</dbReference>
<dbReference type="RefSeq" id="WP_160161486.1">
    <property type="nucleotide sequence ID" value="NZ_BIFH01000021.1"/>
</dbReference>
<evidence type="ECO:0000256" key="7">
    <source>
        <dbReference type="ARBA" id="ARBA00016549"/>
    </source>
</evidence>
<feature type="binding site" evidence="13">
    <location>
        <begin position="90"/>
        <end position="93"/>
    </location>
    <ligand>
        <name>substrate</name>
    </ligand>
</feature>
<evidence type="ECO:0000256" key="8">
    <source>
        <dbReference type="ARBA" id="ARBA00025046"/>
    </source>
</evidence>
<evidence type="ECO:0000256" key="2">
    <source>
        <dbReference type="ARBA" id="ARBA00001968"/>
    </source>
</evidence>
<dbReference type="EC" id="4.1.3.17" evidence="5"/>
<keyword evidence="15" id="KW-1185">Reference proteome</keyword>
<evidence type="ECO:0000256" key="3">
    <source>
        <dbReference type="ARBA" id="ARBA00008621"/>
    </source>
</evidence>
<reference evidence="14 15" key="1">
    <citation type="submission" date="2018-12" db="EMBL/GenBank/DDBJ databases">
        <title>Draft genome sequence of Embleya hyalina NBRC 13850T.</title>
        <authorList>
            <person name="Komaki H."/>
            <person name="Hosoyama A."/>
            <person name="Kimura A."/>
            <person name="Ichikawa N."/>
            <person name="Tamura T."/>
        </authorList>
    </citation>
    <scope>NUCLEOTIDE SEQUENCE [LARGE SCALE GENOMIC DNA]</scope>
    <source>
        <strain evidence="14 15">NBRC 13850</strain>
    </source>
</reference>
<dbReference type="InterPro" id="IPR036704">
    <property type="entry name" value="RraA/RraA-like_sf"/>
</dbReference>
<dbReference type="InterPro" id="IPR005493">
    <property type="entry name" value="RraA/RraA-like"/>
</dbReference>
<comment type="caution">
    <text evidence="14">The sequence shown here is derived from an EMBL/GenBank/DDBJ whole genome shotgun (WGS) entry which is preliminary data.</text>
</comment>
<comment type="cofactor">
    <cofactor evidence="2">
        <name>a divalent metal cation</name>
        <dbReference type="ChEBI" id="CHEBI:60240"/>
    </cofactor>
</comment>
<dbReference type="PANTHER" id="PTHR33254:SF4">
    <property type="entry name" value="4-HYDROXY-4-METHYL-2-OXOGLUTARATE ALDOLASE 3-RELATED"/>
    <property type="match status" value="1"/>
</dbReference>
<comment type="catalytic activity">
    <reaction evidence="12">
        <text>oxaloacetate + H(+) = pyruvate + CO2</text>
        <dbReference type="Rhea" id="RHEA:15641"/>
        <dbReference type="ChEBI" id="CHEBI:15361"/>
        <dbReference type="ChEBI" id="CHEBI:15378"/>
        <dbReference type="ChEBI" id="CHEBI:16452"/>
        <dbReference type="ChEBI" id="CHEBI:16526"/>
        <dbReference type="EC" id="4.1.1.112"/>
    </reaction>
</comment>
<comment type="catalytic activity">
    <reaction evidence="1">
        <text>4-hydroxy-4-methyl-2-oxoglutarate = 2 pyruvate</text>
        <dbReference type="Rhea" id="RHEA:22748"/>
        <dbReference type="ChEBI" id="CHEBI:15361"/>
        <dbReference type="ChEBI" id="CHEBI:58276"/>
        <dbReference type="EC" id="4.1.3.17"/>
    </reaction>
</comment>
<dbReference type="GO" id="GO:0008948">
    <property type="term" value="F:oxaloacetate decarboxylase activity"/>
    <property type="evidence" value="ECO:0007669"/>
    <property type="project" value="UniProtKB-EC"/>
</dbReference>
<organism evidence="14 15">
    <name type="scientific">Embleya hyalina</name>
    <dbReference type="NCBI Taxonomy" id="516124"/>
    <lineage>
        <taxon>Bacteria</taxon>
        <taxon>Bacillati</taxon>
        <taxon>Actinomycetota</taxon>
        <taxon>Actinomycetes</taxon>
        <taxon>Kitasatosporales</taxon>
        <taxon>Streptomycetaceae</taxon>
        <taxon>Embleya</taxon>
    </lineage>
</organism>
<dbReference type="Pfam" id="PF03737">
    <property type="entry name" value="RraA-like"/>
    <property type="match status" value="1"/>
</dbReference>
<gene>
    <name evidence="14" type="ORF">EHYA_04224</name>
</gene>
<dbReference type="Gene3D" id="3.50.30.40">
    <property type="entry name" value="Ribonuclease E inhibitor RraA/RraA-like"/>
    <property type="match status" value="1"/>
</dbReference>
<evidence type="ECO:0000256" key="9">
    <source>
        <dbReference type="ARBA" id="ARBA00029596"/>
    </source>
</evidence>
<comment type="function">
    <text evidence="8">Catalyzes the aldol cleavage of 4-hydroxy-4-methyl-2-oxoglutarate (HMG) into 2 molecules of pyruvate. Also contains a secondary oxaloacetate (OAA) decarboxylase activity due to the common pyruvate enolate transition state formed following C-C bond cleavage in the retro-aldol and decarboxylation reactions.</text>
</comment>
<dbReference type="SUPFAM" id="SSF89562">
    <property type="entry name" value="RraA-like"/>
    <property type="match status" value="1"/>
</dbReference>
<feature type="binding site" evidence="13">
    <location>
        <position position="113"/>
    </location>
    <ligand>
        <name>Mg(2+)</name>
        <dbReference type="ChEBI" id="CHEBI:18420"/>
    </ligand>
</feature>
<evidence type="ECO:0000256" key="1">
    <source>
        <dbReference type="ARBA" id="ARBA00001342"/>
    </source>
</evidence>
<dbReference type="GO" id="GO:0046872">
    <property type="term" value="F:metal ion binding"/>
    <property type="evidence" value="ECO:0007669"/>
    <property type="project" value="UniProtKB-KW"/>
</dbReference>
<evidence type="ECO:0000256" key="10">
    <source>
        <dbReference type="ARBA" id="ARBA00030169"/>
    </source>
</evidence>
<dbReference type="CDD" id="cd16841">
    <property type="entry name" value="RraA_family"/>
    <property type="match status" value="1"/>
</dbReference>
<dbReference type="PANTHER" id="PTHR33254">
    <property type="entry name" value="4-HYDROXY-4-METHYL-2-OXOGLUTARATE ALDOLASE 3-RELATED"/>
    <property type="match status" value="1"/>
</dbReference>
<evidence type="ECO:0000313" key="15">
    <source>
        <dbReference type="Proteomes" id="UP000286931"/>
    </source>
</evidence>
<evidence type="ECO:0000256" key="4">
    <source>
        <dbReference type="ARBA" id="ARBA00011233"/>
    </source>
</evidence>
<sequence>MTDVVPGPLPATAALADLLQLRGRAGWLTPPLRPFHRGSGAVLGSARTVRLAAGPGAHGLKPLHALLAEDLAGRVVVIGGADAAPGAVWGEILSTAASARGAVGALIEGAVRDVPAVARLGLRLWARSEATAGPGGAVRVAEIGGPIRIGDTALVEGDPILLDDGGAVALPAADADVLLADALTYHRAEEEVLAALTAGLRLPRAYTPKAEAITRLRDR</sequence>
<name>A0A401YPL8_9ACTN</name>